<protein>
    <submittedName>
        <fullName evidence="1">Uncharacterized protein</fullName>
    </submittedName>
</protein>
<gene>
    <name evidence="1" type="ORF">MNBD_PLANCTO02-3401</name>
</gene>
<proteinExistence type="predicted"/>
<sequence length="73" mass="8296">MRHIKTEIDSLPPGCPEWVTLELLNKTIQVWQPYYATDLKPEDALEIILNVGGLTKIIKECHSETICRNGSCQ</sequence>
<dbReference type="EMBL" id="UOGL01000240">
    <property type="protein sequence ID" value="VAX38662.1"/>
    <property type="molecule type" value="Genomic_DNA"/>
</dbReference>
<accession>A0A3B1DD06</accession>
<dbReference type="AlphaFoldDB" id="A0A3B1DD06"/>
<evidence type="ECO:0000313" key="1">
    <source>
        <dbReference type="EMBL" id="VAX38662.1"/>
    </source>
</evidence>
<organism evidence="1">
    <name type="scientific">hydrothermal vent metagenome</name>
    <dbReference type="NCBI Taxonomy" id="652676"/>
    <lineage>
        <taxon>unclassified sequences</taxon>
        <taxon>metagenomes</taxon>
        <taxon>ecological metagenomes</taxon>
    </lineage>
</organism>
<reference evidence="1" key="1">
    <citation type="submission" date="2018-06" db="EMBL/GenBank/DDBJ databases">
        <authorList>
            <person name="Zhirakovskaya E."/>
        </authorList>
    </citation>
    <scope>NUCLEOTIDE SEQUENCE</scope>
</reference>
<name>A0A3B1DD06_9ZZZZ</name>